<evidence type="ECO:0000313" key="3">
    <source>
        <dbReference type="EMBL" id="GAA4321803.1"/>
    </source>
</evidence>
<evidence type="ECO:0000313" key="4">
    <source>
        <dbReference type="Proteomes" id="UP001500582"/>
    </source>
</evidence>
<keyword evidence="2" id="KW-0812">Transmembrane</keyword>
<keyword evidence="4" id="KW-1185">Reference proteome</keyword>
<name>A0ABP8GCI8_9SPHI</name>
<protein>
    <submittedName>
        <fullName evidence="3">Uncharacterized protein</fullName>
    </submittedName>
</protein>
<gene>
    <name evidence="3" type="ORF">GCM10023149_21820</name>
</gene>
<keyword evidence="2" id="KW-0472">Membrane</keyword>
<dbReference type="EMBL" id="BAABFT010000004">
    <property type="protein sequence ID" value="GAA4321803.1"/>
    <property type="molecule type" value="Genomic_DNA"/>
</dbReference>
<dbReference type="Proteomes" id="UP001500582">
    <property type="component" value="Unassembled WGS sequence"/>
</dbReference>
<evidence type="ECO:0000256" key="2">
    <source>
        <dbReference type="SAM" id="Phobius"/>
    </source>
</evidence>
<reference evidence="4" key="1">
    <citation type="journal article" date="2019" name="Int. J. Syst. Evol. Microbiol.">
        <title>The Global Catalogue of Microorganisms (GCM) 10K type strain sequencing project: providing services to taxonomists for standard genome sequencing and annotation.</title>
        <authorList>
            <consortium name="The Broad Institute Genomics Platform"/>
            <consortium name="The Broad Institute Genome Sequencing Center for Infectious Disease"/>
            <person name="Wu L."/>
            <person name="Ma J."/>
        </authorList>
    </citation>
    <scope>NUCLEOTIDE SEQUENCE [LARGE SCALE GENOMIC DNA]</scope>
    <source>
        <strain evidence="4">JCM 17705</strain>
    </source>
</reference>
<feature type="coiled-coil region" evidence="1">
    <location>
        <begin position="26"/>
        <end position="142"/>
    </location>
</feature>
<comment type="caution">
    <text evidence="3">The sequence shown here is derived from an EMBL/GenBank/DDBJ whole genome shotgun (WGS) entry which is preliminary data.</text>
</comment>
<sequence>MFTLFIPYTVNILLIVAFIIDRIFRLRSVNEYKSAKEAQIETLKQQLENERRNNDIELTEMHKKRYQSLKVVLEEREEENDKNKEALLKLSIALEKASESNSSTKTLVDELVAEINRLALRKKKLEIEKMSLLNKIEDLLNYPNYLPYDLRNPR</sequence>
<feature type="transmembrane region" description="Helical" evidence="2">
    <location>
        <begin position="6"/>
        <end position="24"/>
    </location>
</feature>
<accession>A0ABP8GCI8</accession>
<keyword evidence="2" id="KW-1133">Transmembrane helix</keyword>
<proteinExistence type="predicted"/>
<evidence type="ECO:0000256" key="1">
    <source>
        <dbReference type="SAM" id="Coils"/>
    </source>
</evidence>
<keyword evidence="1" id="KW-0175">Coiled coil</keyword>
<dbReference type="RefSeq" id="WP_345211099.1">
    <property type="nucleotide sequence ID" value="NZ_BAABFT010000004.1"/>
</dbReference>
<organism evidence="3 4">
    <name type="scientific">Mucilaginibacter gynuensis</name>
    <dbReference type="NCBI Taxonomy" id="1302236"/>
    <lineage>
        <taxon>Bacteria</taxon>
        <taxon>Pseudomonadati</taxon>
        <taxon>Bacteroidota</taxon>
        <taxon>Sphingobacteriia</taxon>
        <taxon>Sphingobacteriales</taxon>
        <taxon>Sphingobacteriaceae</taxon>
        <taxon>Mucilaginibacter</taxon>
    </lineage>
</organism>